<name>A0A8H6FLQ1_9LECA</name>
<feature type="chain" id="PRO_5034679073" description="Ecp2 effector protein domain-containing protein" evidence="1">
    <location>
        <begin position="24"/>
        <end position="162"/>
    </location>
</feature>
<evidence type="ECO:0000256" key="1">
    <source>
        <dbReference type="SAM" id="SignalP"/>
    </source>
</evidence>
<keyword evidence="1" id="KW-0732">Signal</keyword>
<reference evidence="2 3" key="1">
    <citation type="journal article" date="2020" name="Genomics">
        <title>Complete, high-quality genomes from long-read metagenomic sequencing of two wolf lichen thalli reveals enigmatic genome architecture.</title>
        <authorList>
            <person name="McKenzie S.K."/>
            <person name="Walston R.F."/>
            <person name="Allen J.L."/>
        </authorList>
    </citation>
    <scope>NUCLEOTIDE SEQUENCE [LARGE SCALE GENOMIC DNA]</scope>
    <source>
        <strain evidence="2">WasteWater2</strain>
    </source>
</reference>
<dbReference type="RefSeq" id="XP_037160261.1">
    <property type="nucleotide sequence ID" value="XM_037312829.1"/>
</dbReference>
<feature type="signal peptide" evidence="1">
    <location>
        <begin position="1"/>
        <end position="23"/>
    </location>
</feature>
<evidence type="ECO:0000313" key="2">
    <source>
        <dbReference type="EMBL" id="KAF6230828.1"/>
    </source>
</evidence>
<keyword evidence="3" id="KW-1185">Reference proteome</keyword>
<proteinExistence type="predicted"/>
<dbReference type="GeneID" id="59292590"/>
<dbReference type="OrthoDB" id="5407091at2759"/>
<protein>
    <recommendedName>
        <fullName evidence="4">Ecp2 effector protein domain-containing protein</fullName>
    </recommendedName>
</protein>
<sequence length="162" mass="17046">MNLLSHFSVILLSLLVTITSTQSTNLTTPSNTANFECTPLRVFALRLGLSQNCAAAILALPQATQPVSFYHAGRDDIGRLPTTRSHGDCMVTVDLIDSSELSTWTSIGLVATLLMSACADISLNRVYTGGFAKAGNGRGIAVTLQRFEEGLGAGNASGLLTE</sequence>
<evidence type="ECO:0000313" key="3">
    <source>
        <dbReference type="Proteomes" id="UP000578531"/>
    </source>
</evidence>
<dbReference type="EMBL" id="JACCJC010000064">
    <property type="protein sequence ID" value="KAF6230828.1"/>
    <property type="molecule type" value="Genomic_DNA"/>
</dbReference>
<gene>
    <name evidence="2" type="ORF">HO173_010944</name>
</gene>
<evidence type="ECO:0008006" key="4">
    <source>
        <dbReference type="Google" id="ProtNLM"/>
    </source>
</evidence>
<comment type="caution">
    <text evidence="2">The sequence shown here is derived from an EMBL/GenBank/DDBJ whole genome shotgun (WGS) entry which is preliminary data.</text>
</comment>
<organism evidence="2 3">
    <name type="scientific">Letharia columbiana</name>
    <dbReference type="NCBI Taxonomy" id="112416"/>
    <lineage>
        <taxon>Eukaryota</taxon>
        <taxon>Fungi</taxon>
        <taxon>Dikarya</taxon>
        <taxon>Ascomycota</taxon>
        <taxon>Pezizomycotina</taxon>
        <taxon>Lecanoromycetes</taxon>
        <taxon>OSLEUM clade</taxon>
        <taxon>Lecanoromycetidae</taxon>
        <taxon>Lecanorales</taxon>
        <taxon>Lecanorineae</taxon>
        <taxon>Parmeliaceae</taxon>
        <taxon>Letharia</taxon>
    </lineage>
</organism>
<dbReference type="Proteomes" id="UP000578531">
    <property type="component" value="Unassembled WGS sequence"/>
</dbReference>
<dbReference type="AlphaFoldDB" id="A0A8H6FLQ1"/>
<accession>A0A8H6FLQ1</accession>